<keyword evidence="5" id="KW-0808">Transferase</keyword>
<keyword evidence="4" id="KW-0963">Cytoplasm</keyword>
<dbReference type="RefSeq" id="WP_121219753.1">
    <property type="nucleotide sequence ID" value="NZ_RBIG01000002.1"/>
</dbReference>
<keyword evidence="8" id="KW-0239">DNA-directed DNA polymerase</keyword>
<evidence type="ECO:0000256" key="9">
    <source>
        <dbReference type="ARBA" id="ARBA00023125"/>
    </source>
</evidence>
<organism evidence="13 14">
    <name type="scientific">Oceanibaculum indicum</name>
    <dbReference type="NCBI Taxonomy" id="526216"/>
    <lineage>
        <taxon>Bacteria</taxon>
        <taxon>Pseudomonadati</taxon>
        <taxon>Pseudomonadota</taxon>
        <taxon>Alphaproteobacteria</taxon>
        <taxon>Rhodospirillales</taxon>
        <taxon>Oceanibaculaceae</taxon>
        <taxon>Oceanibaculum</taxon>
    </lineage>
</organism>
<dbReference type="GO" id="GO:0006271">
    <property type="term" value="P:DNA strand elongation involved in DNA replication"/>
    <property type="evidence" value="ECO:0007669"/>
    <property type="project" value="TreeGrafter"/>
</dbReference>
<evidence type="ECO:0000256" key="10">
    <source>
        <dbReference type="ARBA" id="ARBA00030988"/>
    </source>
</evidence>
<evidence type="ECO:0000256" key="5">
    <source>
        <dbReference type="ARBA" id="ARBA00022679"/>
    </source>
</evidence>
<dbReference type="GO" id="GO:0009360">
    <property type="term" value="C:DNA polymerase III complex"/>
    <property type="evidence" value="ECO:0007669"/>
    <property type="project" value="InterPro"/>
</dbReference>
<keyword evidence="7" id="KW-0235">DNA replication</keyword>
<dbReference type="Gene3D" id="3.10.150.10">
    <property type="entry name" value="DNA Polymerase III, subunit A, domain 2"/>
    <property type="match status" value="1"/>
</dbReference>
<protein>
    <recommendedName>
        <fullName evidence="3">Beta sliding clamp</fullName>
    </recommendedName>
    <alternativeName>
        <fullName evidence="11">Beta-clamp processivity factor</fullName>
    </alternativeName>
    <alternativeName>
        <fullName evidence="10">DNA polymerase III beta sliding clamp subunit</fullName>
    </alternativeName>
</protein>
<evidence type="ECO:0000256" key="8">
    <source>
        <dbReference type="ARBA" id="ARBA00022932"/>
    </source>
</evidence>
<evidence type="ECO:0000256" key="4">
    <source>
        <dbReference type="ARBA" id="ARBA00022490"/>
    </source>
</evidence>
<dbReference type="InterPro" id="IPR022634">
    <property type="entry name" value="DNA_polIII_beta_N"/>
</dbReference>
<sequence length="392" mass="42722">MKIEIEAARLARALSSARAVMKDNKVIEIYGHALLIAEGETLRLKTSNMDMTAEMTLPAHVLVPGRCTMPADRLSHALSCAREGAEVRIELADRDRVIVRSGRNRHEMMSMDPDLLGGLPDIENPICDFVAPVHEWLAWAAPAAHTKPELRPEMAGVWMSVDYGRMVIAACDSHHGLIRREDIPLGADALPDTMITSDVVAVICKLFDAPARILLNRNRIDVSGEGVRLSAKLGDVRRPPFERAMERKNFDSFTVPRADLQAAIKAVLPLTAAKNSMSVEVLVADDQMRIACRSDAGEIAVSDTDIEQCPPAPLRFSFNPRHLLSLLAAASVPIVRISISKDDQVANVLATSPVDGWPHYAAGALNRNDPHIDLAKLLTPEGLISSDVQEAA</sequence>
<comment type="caution">
    <text evidence="13">The sequence shown here is derived from an EMBL/GenBank/DDBJ whole genome shotgun (WGS) entry which is preliminary data.</text>
</comment>
<gene>
    <name evidence="13" type="ORF">BCL74_2083</name>
</gene>
<dbReference type="AlphaFoldDB" id="A0A420WGN2"/>
<proteinExistence type="inferred from homology"/>
<dbReference type="PANTHER" id="PTHR30478:SF0">
    <property type="entry name" value="BETA SLIDING CLAMP"/>
    <property type="match status" value="1"/>
</dbReference>
<evidence type="ECO:0000256" key="6">
    <source>
        <dbReference type="ARBA" id="ARBA00022695"/>
    </source>
</evidence>
<reference evidence="13 14" key="1">
    <citation type="submission" date="2018-10" db="EMBL/GenBank/DDBJ databases">
        <title>Comparative analysis of microorganisms from saline springs in Andes Mountain Range, Colombia.</title>
        <authorList>
            <person name="Rubin E."/>
        </authorList>
    </citation>
    <scope>NUCLEOTIDE SEQUENCE [LARGE SCALE GENOMIC DNA]</scope>
    <source>
        <strain evidence="13 14">USBA 36</strain>
    </source>
</reference>
<dbReference type="GO" id="GO:0005737">
    <property type="term" value="C:cytoplasm"/>
    <property type="evidence" value="ECO:0007669"/>
    <property type="project" value="UniProtKB-SubCell"/>
</dbReference>
<dbReference type="Gene3D" id="3.70.10.10">
    <property type="match status" value="1"/>
</dbReference>
<dbReference type="Proteomes" id="UP000277424">
    <property type="component" value="Unassembled WGS sequence"/>
</dbReference>
<evidence type="ECO:0000256" key="11">
    <source>
        <dbReference type="ARBA" id="ARBA00033276"/>
    </source>
</evidence>
<evidence type="ECO:0000256" key="2">
    <source>
        <dbReference type="ARBA" id="ARBA00010752"/>
    </source>
</evidence>
<evidence type="ECO:0000313" key="13">
    <source>
        <dbReference type="EMBL" id="RKQ70143.1"/>
    </source>
</evidence>
<evidence type="ECO:0000256" key="1">
    <source>
        <dbReference type="ARBA" id="ARBA00004496"/>
    </source>
</evidence>
<dbReference type="SMART" id="SM00480">
    <property type="entry name" value="POL3Bc"/>
    <property type="match status" value="1"/>
</dbReference>
<dbReference type="GO" id="GO:0003887">
    <property type="term" value="F:DNA-directed DNA polymerase activity"/>
    <property type="evidence" value="ECO:0007669"/>
    <property type="project" value="UniProtKB-KW"/>
</dbReference>
<keyword evidence="6" id="KW-0548">Nucleotidyltransferase</keyword>
<dbReference type="OrthoDB" id="468978at2"/>
<name>A0A420WGN2_9PROT</name>
<comment type="subcellular location">
    <subcellularLocation>
        <location evidence="1">Cytoplasm</location>
    </subcellularLocation>
</comment>
<dbReference type="EMBL" id="RBIG01000002">
    <property type="protein sequence ID" value="RKQ70143.1"/>
    <property type="molecule type" value="Genomic_DNA"/>
</dbReference>
<dbReference type="InterPro" id="IPR001001">
    <property type="entry name" value="DNA_polIII_beta"/>
</dbReference>
<dbReference type="GO" id="GO:0008408">
    <property type="term" value="F:3'-5' exonuclease activity"/>
    <property type="evidence" value="ECO:0007669"/>
    <property type="project" value="InterPro"/>
</dbReference>
<comment type="similarity">
    <text evidence="2">Belongs to the beta sliding clamp family.</text>
</comment>
<keyword evidence="9" id="KW-0238">DNA-binding</keyword>
<evidence type="ECO:0000259" key="12">
    <source>
        <dbReference type="Pfam" id="PF00712"/>
    </source>
</evidence>
<dbReference type="GO" id="GO:0003677">
    <property type="term" value="F:DNA binding"/>
    <property type="evidence" value="ECO:0007669"/>
    <property type="project" value="UniProtKB-KW"/>
</dbReference>
<accession>A0A420WGN2</accession>
<dbReference type="Pfam" id="PF00712">
    <property type="entry name" value="DNA_pol3_beta"/>
    <property type="match status" value="1"/>
</dbReference>
<evidence type="ECO:0000256" key="7">
    <source>
        <dbReference type="ARBA" id="ARBA00022705"/>
    </source>
</evidence>
<feature type="domain" description="DNA polymerase III beta sliding clamp N-terminal" evidence="12">
    <location>
        <begin position="1"/>
        <end position="113"/>
    </location>
</feature>
<dbReference type="PANTHER" id="PTHR30478">
    <property type="entry name" value="DNA POLYMERASE III SUBUNIT BETA"/>
    <property type="match status" value="1"/>
</dbReference>
<dbReference type="SUPFAM" id="SSF55979">
    <property type="entry name" value="DNA clamp"/>
    <property type="match status" value="1"/>
</dbReference>
<dbReference type="InterPro" id="IPR046938">
    <property type="entry name" value="DNA_clamp_sf"/>
</dbReference>
<evidence type="ECO:0000256" key="3">
    <source>
        <dbReference type="ARBA" id="ARBA00021035"/>
    </source>
</evidence>
<evidence type="ECO:0000313" key="14">
    <source>
        <dbReference type="Proteomes" id="UP000277424"/>
    </source>
</evidence>